<reference evidence="1" key="1">
    <citation type="submission" date="2014-11" db="EMBL/GenBank/DDBJ databases">
        <authorList>
            <person name="Amaro Gonzalez C."/>
        </authorList>
    </citation>
    <scope>NUCLEOTIDE SEQUENCE</scope>
</reference>
<accession>A0A0E9W2L8</accession>
<name>A0A0E9W2L8_ANGAN</name>
<dbReference type="AlphaFoldDB" id="A0A0E9W2L8"/>
<protein>
    <submittedName>
        <fullName evidence="1">Uncharacterized protein</fullName>
    </submittedName>
</protein>
<proteinExistence type="predicted"/>
<reference evidence="1" key="2">
    <citation type="journal article" date="2015" name="Fish Shellfish Immunol.">
        <title>Early steps in the European eel (Anguilla anguilla)-Vibrio vulnificus interaction in the gills: Role of the RtxA13 toxin.</title>
        <authorList>
            <person name="Callol A."/>
            <person name="Pajuelo D."/>
            <person name="Ebbesson L."/>
            <person name="Teles M."/>
            <person name="MacKenzie S."/>
            <person name="Amaro C."/>
        </authorList>
    </citation>
    <scope>NUCLEOTIDE SEQUENCE</scope>
</reference>
<sequence length="23" mass="2687">MINIPVRVQYTHGRSFLVRTSVI</sequence>
<dbReference type="EMBL" id="GBXM01024792">
    <property type="protein sequence ID" value="JAH83785.1"/>
    <property type="molecule type" value="Transcribed_RNA"/>
</dbReference>
<organism evidence="1">
    <name type="scientific">Anguilla anguilla</name>
    <name type="common">European freshwater eel</name>
    <name type="synonym">Muraena anguilla</name>
    <dbReference type="NCBI Taxonomy" id="7936"/>
    <lineage>
        <taxon>Eukaryota</taxon>
        <taxon>Metazoa</taxon>
        <taxon>Chordata</taxon>
        <taxon>Craniata</taxon>
        <taxon>Vertebrata</taxon>
        <taxon>Euteleostomi</taxon>
        <taxon>Actinopterygii</taxon>
        <taxon>Neopterygii</taxon>
        <taxon>Teleostei</taxon>
        <taxon>Anguilliformes</taxon>
        <taxon>Anguillidae</taxon>
        <taxon>Anguilla</taxon>
    </lineage>
</organism>
<evidence type="ECO:0000313" key="1">
    <source>
        <dbReference type="EMBL" id="JAH83785.1"/>
    </source>
</evidence>